<dbReference type="Gene3D" id="3.30.9.10">
    <property type="entry name" value="D-Amino Acid Oxidase, subunit A, domain 2"/>
    <property type="match status" value="1"/>
</dbReference>
<evidence type="ECO:0000256" key="4">
    <source>
        <dbReference type="ARBA" id="ARBA00022630"/>
    </source>
</evidence>
<keyword evidence="5" id="KW-0274">FAD</keyword>
<dbReference type="EMBL" id="BRYA01000003">
    <property type="protein sequence ID" value="GMI30743.1"/>
    <property type="molecule type" value="Genomic_DNA"/>
</dbReference>
<dbReference type="InterPro" id="IPR000447">
    <property type="entry name" value="G3P_DH_FAD-dep"/>
</dbReference>
<dbReference type="InterPro" id="IPR031656">
    <property type="entry name" value="DAO_C"/>
</dbReference>
<dbReference type="Pfam" id="PF01266">
    <property type="entry name" value="DAO"/>
    <property type="match status" value="1"/>
</dbReference>
<keyword evidence="10" id="KW-1185">Reference proteome</keyword>
<evidence type="ECO:0000259" key="8">
    <source>
        <dbReference type="Pfam" id="PF16901"/>
    </source>
</evidence>
<evidence type="ECO:0000256" key="2">
    <source>
        <dbReference type="ARBA" id="ARBA00007330"/>
    </source>
</evidence>
<evidence type="ECO:0000256" key="6">
    <source>
        <dbReference type="ARBA" id="ARBA00023002"/>
    </source>
</evidence>
<name>A0A9W7G3J6_9STRA</name>
<dbReference type="SUPFAM" id="SSF51905">
    <property type="entry name" value="FAD/NAD(P)-binding domain"/>
    <property type="match status" value="1"/>
</dbReference>
<dbReference type="GO" id="GO:0006072">
    <property type="term" value="P:glycerol-3-phosphate metabolic process"/>
    <property type="evidence" value="ECO:0007669"/>
    <property type="project" value="InterPro"/>
</dbReference>
<dbReference type="EC" id="1.1.5.3" evidence="3"/>
<dbReference type="Gene3D" id="3.50.50.60">
    <property type="entry name" value="FAD/NAD(P)-binding domain"/>
    <property type="match status" value="1"/>
</dbReference>
<dbReference type="GO" id="GO:0004368">
    <property type="term" value="F:glycerol-3-phosphate dehydrogenase (quinone) activity"/>
    <property type="evidence" value="ECO:0007669"/>
    <property type="project" value="UniProtKB-EC"/>
</dbReference>
<dbReference type="PRINTS" id="PR01001">
    <property type="entry name" value="FADG3PDH"/>
</dbReference>
<dbReference type="SUPFAM" id="SSF54373">
    <property type="entry name" value="FAD-linked reductases, C-terminal domain"/>
    <property type="match status" value="1"/>
</dbReference>
<feature type="domain" description="Alpha-glycerophosphate oxidase C-terminal" evidence="8">
    <location>
        <begin position="471"/>
        <end position="612"/>
    </location>
</feature>
<evidence type="ECO:0000313" key="9">
    <source>
        <dbReference type="EMBL" id="GMI30743.1"/>
    </source>
</evidence>
<evidence type="ECO:0000256" key="3">
    <source>
        <dbReference type="ARBA" id="ARBA00013029"/>
    </source>
</evidence>
<dbReference type="PANTHER" id="PTHR11985">
    <property type="entry name" value="GLYCEROL-3-PHOSPHATE DEHYDROGENASE"/>
    <property type="match status" value="1"/>
</dbReference>
<feature type="domain" description="FAD dependent oxidoreductase" evidence="7">
    <location>
        <begin position="71"/>
        <end position="440"/>
    </location>
</feature>
<sequence>MWRYAMSLVPSTIASSESDDKRLLATSWGKPSLKQGNKMVPILCQDGTVVLPYNAPSRASQISRLKSATFDVLIIGGGATGLGTALDASTRGLSTACVEGGDFGGGTSGRSTKLIHGGIRYLENAFKNLDYGQYELVKEALSERAHMLKAAPYMNKPLPIMIPMYVENWYDPLFIPYYLAGAKVYDFVASLTHGDTGVPGSYFVGRDEAKYKFPMLKDDGLWGAIVYYDGQMNDARMALHLALTSCQSGACVASRVEVEGILKDKKGKTVGAKVRDKETGEKFVVKAKCVVNATGPFSDGIRKMDDPKVQNIIKGAAGVHVVLPDHYSPDNCGLIVPKTSDGRVLFFLPWEGGTISGTTDSGTEISMEPSPTDEEVGFIIEEANKYLKSDKSVNSTDVKAAWSGIRPLVMDPNKKDTKSISRTHVIEVSKSNMVTIAGGKWTTYRRMAEEVVDMVLKVNPELSKGKQVRKCVTEGRGIIGADRMGVVVGGKFDRINVTLREEYGLPLDVSRHLVSNYGTRALQIAELVKLEGPYSDQSLVHPVYGAKRLQGRYPFLLAEVTFACRQEYALTVQDVLARRTRLAFIDSEAAVSCVDQVASIMAKELGWSSKRKREEIEAFKKFAKTMNMDEKGKGGW</sequence>
<reference evidence="10" key="1">
    <citation type="journal article" date="2023" name="Commun. Biol.">
        <title>Genome analysis of Parmales, the sister group of diatoms, reveals the evolutionary specialization of diatoms from phago-mixotrophs to photoautotrophs.</title>
        <authorList>
            <person name="Ban H."/>
            <person name="Sato S."/>
            <person name="Yoshikawa S."/>
            <person name="Yamada K."/>
            <person name="Nakamura Y."/>
            <person name="Ichinomiya M."/>
            <person name="Sato N."/>
            <person name="Blanc-Mathieu R."/>
            <person name="Endo H."/>
            <person name="Kuwata A."/>
            <person name="Ogata H."/>
        </authorList>
    </citation>
    <scope>NUCLEOTIDE SEQUENCE [LARGE SCALE GENOMIC DNA]</scope>
</reference>
<dbReference type="AlphaFoldDB" id="A0A9W7G3J6"/>
<protein>
    <recommendedName>
        <fullName evidence="3">glycerol-3-phosphate dehydrogenase</fullName>
        <ecNumber evidence="3">1.1.5.3</ecNumber>
    </recommendedName>
</protein>
<dbReference type="FunFam" id="1.10.8.870:FF:000010">
    <property type="entry name" value="Glycerol-3-phosphate dehydrogenase"/>
    <property type="match status" value="1"/>
</dbReference>
<dbReference type="OrthoDB" id="264015at2759"/>
<organism evidence="9 10">
    <name type="scientific">Triparma columacea</name>
    <dbReference type="NCBI Taxonomy" id="722753"/>
    <lineage>
        <taxon>Eukaryota</taxon>
        <taxon>Sar</taxon>
        <taxon>Stramenopiles</taxon>
        <taxon>Ochrophyta</taxon>
        <taxon>Bolidophyceae</taxon>
        <taxon>Parmales</taxon>
        <taxon>Triparmaceae</taxon>
        <taxon>Triparma</taxon>
    </lineage>
</organism>
<dbReference type="Gene3D" id="1.10.8.870">
    <property type="entry name" value="Alpha-glycerophosphate oxidase, cap domain"/>
    <property type="match status" value="1"/>
</dbReference>
<comment type="cofactor">
    <cofactor evidence="1">
        <name>FAD</name>
        <dbReference type="ChEBI" id="CHEBI:57692"/>
    </cofactor>
</comment>
<dbReference type="PANTHER" id="PTHR11985:SF15">
    <property type="entry name" value="GLYCEROL-3-PHOSPHATE DEHYDROGENASE, MITOCHONDRIAL"/>
    <property type="match status" value="1"/>
</dbReference>
<dbReference type="InterPro" id="IPR036188">
    <property type="entry name" value="FAD/NAD-bd_sf"/>
</dbReference>
<dbReference type="InterPro" id="IPR038299">
    <property type="entry name" value="DAO_C_sf"/>
</dbReference>
<evidence type="ECO:0000259" key="7">
    <source>
        <dbReference type="Pfam" id="PF01266"/>
    </source>
</evidence>
<evidence type="ECO:0000256" key="5">
    <source>
        <dbReference type="ARBA" id="ARBA00022827"/>
    </source>
</evidence>
<keyword evidence="4" id="KW-0285">Flavoprotein</keyword>
<dbReference type="InterPro" id="IPR006076">
    <property type="entry name" value="FAD-dep_OxRdtase"/>
</dbReference>
<evidence type="ECO:0000256" key="1">
    <source>
        <dbReference type="ARBA" id="ARBA00001974"/>
    </source>
</evidence>
<dbReference type="Pfam" id="PF16901">
    <property type="entry name" value="DAO_C"/>
    <property type="match status" value="1"/>
</dbReference>
<comment type="similarity">
    <text evidence="2">Belongs to the FAD-dependent glycerol-3-phosphate dehydrogenase family.</text>
</comment>
<dbReference type="GO" id="GO:0005739">
    <property type="term" value="C:mitochondrion"/>
    <property type="evidence" value="ECO:0007669"/>
    <property type="project" value="TreeGrafter"/>
</dbReference>
<proteinExistence type="inferred from homology"/>
<keyword evidence="6" id="KW-0560">Oxidoreductase</keyword>
<gene>
    <name evidence="9" type="ORF">TrCOL_g3217</name>
</gene>
<accession>A0A9W7G3J6</accession>
<dbReference type="Proteomes" id="UP001165065">
    <property type="component" value="Unassembled WGS sequence"/>
</dbReference>
<evidence type="ECO:0000313" key="10">
    <source>
        <dbReference type="Proteomes" id="UP001165065"/>
    </source>
</evidence>
<comment type="caution">
    <text evidence="9">The sequence shown here is derived from an EMBL/GenBank/DDBJ whole genome shotgun (WGS) entry which is preliminary data.</text>
</comment>
<dbReference type="PROSITE" id="PS00978">
    <property type="entry name" value="FAD_G3PDH_2"/>
    <property type="match status" value="1"/>
</dbReference>